<dbReference type="KEGG" id="oti:135396209"/>
<dbReference type="PANTHER" id="PTHR21588">
    <property type="entry name" value="COILED-COIL-HELIX-COILED-COIL-HELIX DOMAIN CONTAINING 6"/>
    <property type="match status" value="1"/>
</dbReference>
<proteinExistence type="predicted"/>
<dbReference type="CTD" id="54927"/>
<feature type="region of interest" description="Disordered" evidence="1">
    <location>
        <begin position="32"/>
        <end position="54"/>
    </location>
</feature>
<dbReference type="PANTHER" id="PTHR21588:SF21">
    <property type="entry name" value="CHCH DOMAIN-CONTAINING PROTEIN"/>
    <property type="match status" value="1"/>
</dbReference>
<dbReference type="AlphaFoldDB" id="A0A2R5L4Y4"/>
<name>A0A2R5L4Y4_9ACAR</name>
<dbReference type="InterPro" id="IPR052632">
    <property type="entry name" value="MICOS_subunit_Mic19"/>
</dbReference>
<organism evidence="2">
    <name type="scientific">Ornithodoros turicata</name>
    <dbReference type="NCBI Taxonomy" id="34597"/>
    <lineage>
        <taxon>Eukaryota</taxon>
        <taxon>Metazoa</taxon>
        <taxon>Ecdysozoa</taxon>
        <taxon>Arthropoda</taxon>
        <taxon>Chelicerata</taxon>
        <taxon>Arachnida</taxon>
        <taxon>Acari</taxon>
        <taxon>Parasitiformes</taxon>
        <taxon>Ixodida</taxon>
        <taxon>Ixodoidea</taxon>
        <taxon>Argasidae</taxon>
        <taxon>Ornithodorinae</taxon>
        <taxon>Ornithodoros</taxon>
    </lineage>
</organism>
<dbReference type="EMBL" id="GGLE01000416">
    <property type="protein sequence ID" value="MBY04542.1"/>
    <property type="molecule type" value="Transcribed_RNA"/>
</dbReference>
<protein>
    <submittedName>
        <fullName evidence="2">Putative head-elevated expression protein</fullName>
    </submittedName>
</protein>
<sequence>MGSSGSTRRVTIVNEHSPDVIKISDAVAKRLKGDTEPITSSASRTEVSRPYDSRAGDSLEARRLHYEDIRKVDSVWKERLDEVERQNQELYKLATDKFAGAVDEVGTKYVKHKCVPVCEAAQKKVLECYERNQKQPLNCSKLVDAFTRCVHQARKDIIAQ</sequence>
<dbReference type="GO" id="GO:0061617">
    <property type="term" value="C:MICOS complex"/>
    <property type="evidence" value="ECO:0007669"/>
    <property type="project" value="TreeGrafter"/>
</dbReference>
<evidence type="ECO:0000256" key="1">
    <source>
        <dbReference type="SAM" id="MobiDB-lite"/>
    </source>
</evidence>
<reference evidence="2" key="1">
    <citation type="submission" date="2018-03" db="EMBL/GenBank/DDBJ databases">
        <title>The relapsing fever spirochete Borrelia turicatae persists in the highly oxidative environment of its soft-bodied tick vector.</title>
        <authorList>
            <person name="Bourret T.J."/>
            <person name="Boyle W.K."/>
            <person name="Valenzuela J.G."/>
            <person name="Oliveira F."/>
            <person name="Lopez J.E."/>
        </authorList>
    </citation>
    <scope>NUCLEOTIDE SEQUENCE</scope>
    <source>
        <strain evidence="2">Kansas strain/isolate</strain>
        <tissue evidence="2">Salivary glands</tissue>
    </source>
</reference>
<evidence type="ECO:0000313" key="2">
    <source>
        <dbReference type="EMBL" id="MBY04542.1"/>
    </source>
</evidence>
<dbReference type="GeneID" id="135396209"/>
<dbReference type="RefSeq" id="XP_064483305.1">
    <property type="nucleotide sequence ID" value="XM_064627235.1"/>
</dbReference>
<dbReference type="PROSITE" id="PS51808">
    <property type="entry name" value="CHCH"/>
    <property type="match status" value="1"/>
</dbReference>
<accession>A0A2R5L4Y4</accession>
<dbReference type="GO" id="GO:0007007">
    <property type="term" value="P:inner mitochondrial membrane organization"/>
    <property type="evidence" value="ECO:0007669"/>
    <property type="project" value="TreeGrafter"/>
</dbReference>